<evidence type="ECO:0000256" key="9">
    <source>
        <dbReference type="ARBA" id="ARBA00023136"/>
    </source>
</evidence>
<keyword evidence="13" id="KW-1185">Reference proteome</keyword>
<keyword evidence="7 11" id="KW-0256">Endoplasmic reticulum</keyword>
<dbReference type="InterPro" id="IPR013233">
    <property type="entry name" value="PIG-X/PBN1"/>
</dbReference>
<evidence type="ECO:0000256" key="4">
    <source>
        <dbReference type="ARBA" id="ARBA00020410"/>
    </source>
</evidence>
<evidence type="ECO:0000256" key="6">
    <source>
        <dbReference type="ARBA" id="ARBA00022692"/>
    </source>
</evidence>
<comment type="pathway">
    <text evidence="2 11">Glycolipid biosynthesis; glycosylphosphatidylinositol-anchor biosynthesis.</text>
</comment>
<evidence type="ECO:0000256" key="10">
    <source>
        <dbReference type="ARBA" id="ARBA00023180"/>
    </source>
</evidence>
<evidence type="ECO:0000256" key="2">
    <source>
        <dbReference type="ARBA" id="ARBA00004687"/>
    </source>
</evidence>
<dbReference type="RefSeq" id="XP_031854590.1">
    <property type="nucleotide sequence ID" value="XM_031998699.1"/>
</dbReference>
<gene>
    <name evidence="12" type="ORF">SAPINGB_P003984</name>
</gene>
<comment type="subcellular location">
    <subcellularLocation>
        <location evidence="11">Endoplasmic reticulum membrane</location>
        <topology evidence="11">Single-pass membrane protein</topology>
    </subcellularLocation>
    <subcellularLocation>
        <location evidence="1">Endoplasmic reticulum membrane</location>
        <topology evidence="1">Single-pass type III membrane protein</topology>
    </subcellularLocation>
</comment>
<name>A0A5E8BZK8_9ASCO</name>
<dbReference type="OrthoDB" id="5546453at2759"/>
<comment type="similarity">
    <text evidence="3 11">Belongs to the PIGX family.</text>
</comment>
<evidence type="ECO:0000256" key="8">
    <source>
        <dbReference type="ARBA" id="ARBA00022989"/>
    </source>
</evidence>
<dbReference type="PANTHER" id="PTHR28533">
    <property type="entry name" value="PROTEIN PBN1"/>
    <property type="match status" value="1"/>
</dbReference>
<keyword evidence="8 11" id="KW-1133">Transmembrane helix</keyword>
<sequence length="517" mass="58742">MSIRRRHTFFIQFDDPDAIEKFDFSQENASVSSSHFTSPREDKITIPYDLIASYPKFSALLNSVYKLQVKWSRDVPFNHNYPASIVRESGLHVEIVAKDGVSIDTEGLSSFLKTFFNVEFTGKKQFVNGFQWKSLYAPLDTLKPLAEALQNNLCDKSNSVCTSQLAELTYADSFSLTYGSLPSNARPINKESDLVFEVFWSDRTSMASDLGLTESTISKIYPNEKVEVGLLAVHPEYTTKNSIWGLAGFSRDLDLNKTEKLLFQYTTKHRNSESNYYVDFVRPTGLHPKHEIHMSNVRVPQSGCALFAKYTFDKSLFLDKYQLKDLAEATPNRPPIGRLFGVWGETDLEAPVWAVGGWGSEALVQLYTTTVSDKLDLDFELPTHSRYEIPQQNASLVHEHQPWPVVFWACQAVSDKDSQLEAKIPASIETKGIGYESIFPNDTVFYYFNPIIPSHFTSTRLRSEFDIPVAPFSAYSTVQVVSVVVIFTCFFYLIYEIFRSFFGYNKPPTVDADKKDS</sequence>
<protein>
    <recommendedName>
        <fullName evidence="4 11">Protein PBN1</fullName>
    </recommendedName>
</protein>
<evidence type="ECO:0000256" key="5">
    <source>
        <dbReference type="ARBA" id="ARBA00022502"/>
    </source>
</evidence>
<evidence type="ECO:0000256" key="11">
    <source>
        <dbReference type="RuleBase" id="RU366056"/>
    </source>
</evidence>
<comment type="function">
    <text evidence="11">Required for proper folding and/or the stability of a subset of proteins in the endoplasmic reticulum. Component of glycosylphosphatidylinositol-mannosyltransferase 1 which transfers the first of the 4 mannoses in the GPI-anchor precursors during GPI-anchor biosynthesis. Probably acts by stabilizing the mannosyltransferase GPI14.</text>
</comment>
<evidence type="ECO:0000256" key="3">
    <source>
        <dbReference type="ARBA" id="ARBA00010345"/>
    </source>
</evidence>
<dbReference type="EMBL" id="CABVLU010000003">
    <property type="protein sequence ID" value="VVT54255.1"/>
    <property type="molecule type" value="Genomic_DNA"/>
</dbReference>
<accession>A0A5E8BZK8</accession>
<keyword evidence="9 11" id="KW-0472">Membrane</keyword>
<organism evidence="12 13">
    <name type="scientific">Magnusiomyces paraingens</name>
    <dbReference type="NCBI Taxonomy" id="2606893"/>
    <lineage>
        <taxon>Eukaryota</taxon>
        <taxon>Fungi</taxon>
        <taxon>Dikarya</taxon>
        <taxon>Ascomycota</taxon>
        <taxon>Saccharomycotina</taxon>
        <taxon>Dipodascomycetes</taxon>
        <taxon>Dipodascales</taxon>
        <taxon>Dipodascaceae</taxon>
        <taxon>Magnusiomyces</taxon>
    </lineage>
</organism>
<evidence type="ECO:0000256" key="7">
    <source>
        <dbReference type="ARBA" id="ARBA00022824"/>
    </source>
</evidence>
<keyword evidence="6 11" id="KW-0812">Transmembrane</keyword>
<evidence type="ECO:0000313" key="12">
    <source>
        <dbReference type="EMBL" id="VVT54255.1"/>
    </source>
</evidence>
<evidence type="ECO:0000313" key="13">
    <source>
        <dbReference type="Proteomes" id="UP000398389"/>
    </source>
</evidence>
<dbReference type="AlphaFoldDB" id="A0A5E8BZK8"/>
<evidence type="ECO:0000256" key="1">
    <source>
        <dbReference type="ARBA" id="ARBA00004643"/>
    </source>
</evidence>
<dbReference type="PANTHER" id="PTHR28533:SF1">
    <property type="entry name" value="PROTEIN PBN1"/>
    <property type="match status" value="1"/>
</dbReference>
<dbReference type="GeneID" id="43582799"/>
<keyword evidence="10" id="KW-0325">Glycoprotein</keyword>
<feature type="transmembrane region" description="Helical" evidence="11">
    <location>
        <begin position="472"/>
        <end position="495"/>
    </location>
</feature>
<dbReference type="UniPathway" id="UPA00196"/>
<dbReference type="InterPro" id="IPR042322">
    <property type="entry name" value="Pbn1"/>
</dbReference>
<dbReference type="GO" id="GO:1990529">
    <property type="term" value="C:glycosylphosphatidylinositol-mannosyltransferase I complex"/>
    <property type="evidence" value="ECO:0007669"/>
    <property type="project" value="TreeGrafter"/>
</dbReference>
<dbReference type="GO" id="GO:0005789">
    <property type="term" value="C:endoplasmic reticulum membrane"/>
    <property type="evidence" value="ECO:0007669"/>
    <property type="project" value="UniProtKB-SubCell"/>
</dbReference>
<proteinExistence type="inferred from homology"/>
<dbReference type="Proteomes" id="UP000398389">
    <property type="component" value="Unassembled WGS sequence"/>
</dbReference>
<dbReference type="GO" id="GO:0000030">
    <property type="term" value="F:mannosyltransferase activity"/>
    <property type="evidence" value="ECO:0007669"/>
    <property type="project" value="TreeGrafter"/>
</dbReference>
<keyword evidence="5 11" id="KW-0337">GPI-anchor biosynthesis</keyword>
<dbReference type="Pfam" id="PF08320">
    <property type="entry name" value="PIG-X"/>
    <property type="match status" value="1"/>
</dbReference>
<dbReference type="GO" id="GO:0006506">
    <property type="term" value="P:GPI anchor biosynthetic process"/>
    <property type="evidence" value="ECO:0007669"/>
    <property type="project" value="UniProtKB-UniPathway"/>
</dbReference>
<dbReference type="SMART" id="SM00780">
    <property type="entry name" value="PIG-X"/>
    <property type="match status" value="1"/>
</dbReference>
<reference evidence="12 13" key="1">
    <citation type="submission" date="2019-09" db="EMBL/GenBank/DDBJ databases">
        <authorList>
            <person name="Brejova B."/>
        </authorList>
    </citation>
    <scope>NUCLEOTIDE SEQUENCE [LARGE SCALE GENOMIC DNA]</scope>
</reference>